<organism evidence="1 2">
    <name type="scientific">Naganishia onofrii</name>
    <dbReference type="NCBI Taxonomy" id="1851511"/>
    <lineage>
        <taxon>Eukaryota</taxon>
        <taxon>Fungi</taxon>
        <taxon>Dikarya</taxon>
        <taxon>Basidiomycota</taxon>
        <taxon>Agaricomycotina</taxon>
        <taxon>Tremellomycetes</taxon>
        <taxon>Filobasidiales</taxon>
        <taxon>Filobasidiaceae</taxon>
        <taxon>Naganishia</taxon>
    </lineage>
</organism>
<protein>
    <submittedName>
        <fullName evidence="1">Uncharacterized protein</fullName>
    </submittedName>
</protein>
<gene>
    <name evidence="1" type="ORF">QFC24_005403</name>
</gene>
<keyword evidence="2" id="KW-1185">Reference proteome</keyword>
<accession>A0ACC2X794</accession>
<evidence type="ECO:0000313" key="2">
    <source>
        <dbReference type="Proteomes" id="UP001234202"/>
    </source>
</evidence>
<evidence type="ECO:0000313" key="1">
    <source>
        <dbReference type="EMBL" id="KAJ9119920.1"/>
    </source>
</evidence>
<name>A0ACC2X794_9TREE</name>
<dbReference type="EMBL" id="JASBWV010000022">
    <property type="protein sequence ID" value="KAJ9119920.1"/>
    <property type="molecule type" value="Genomic_DNA"/>
</dbReference>
<comment type="caution">
    <text evidence="1">The sequence shown here is derived from an EMBL/GenBank/DDBJ whole genome shotgun (WGS) entry which is preliminary data.</text>
</comment>
<dbReference type="Proteomes" id="UP001234202">
    <property type="component" value="Unassembled WGS sequence"/>
</dbReference>
<proteinExistence type="predicted"/>
<sequence>MAAAAYMYDSRSAIHEHVAMPVLRVMTDAETSHKLAVKLLAMSSWVRPKDRGTDAESIRTELFGLPLNNPVGLAAGFDKDAQAVDGLFDLGFAYVEVGSITPEPQPGNPQPRFFRLEEDQACINRYGFNSLGHRHALHQLQGRIRNFALDHPSLFPNPLPLNPLPPSSLPRSLRPGCLLAVNLGKNKSSSTASNTDYVAGVRLLGPYADILVVNVSSPNTPGLRGLQGKSFLTKLLQDVVLERDQLPVPQALKPKIVVKIAPDLDEQEIEDVADSIRSSGVDGVIVSNTTVKRAGLDLQSVHAAETGGLSGKPVKPLSILTLSALRALLPTSIPIIGCGGISDGDDAVDFLNAGADMVQAYTAFGYTGVGFARKLKDEITANLEQHSTSWMAEVEKNRRNWVDGADHLTQQLKAEVSRLKRAMNTAPSLIPIEDLAAASGLDSDDLSATEEDSSPIFGSMKVISQRSYSDSSGTTSTHMRNLDASLHPFASAVIRMTEPLMGHQPEPLHMYSTNRDTHNCQPGEPASPPHLEDLSWRDSVNQGDRRLV</sequence>
<reference evidence="1" key="1">
    <citation type="submission" date="2023-04" db="EMBL/GenBank/DDBJ databases">
        <title>Draft Genome sequencing of Naganishia species isolated from polar environments using Oxford Nanopore Technology.</title>
        <authorList>
            <person name="Leo P."/>
            <person name="Venkateswaran K."/>
        </authorList>
    </citation>
    <scope>NUCLEOTIDE SEQUENCE</scope>
    <source>
        <strain evidence="1">DBVPG 5303</strain>
    </source>
</reference>